<dbReference type="AlphaFoldDB" id="A0A443RMW0"/>
<keyword evidence="14" id="KW-0830">Ubiquinone</keyword>
<evidence type="ECO:0000313" key="14">
    <source>
        <dbReference type="EMBL" id="RWS16611.1"/>
    </source>
</evidence>
<keyword evidence="6 12" id="KW-0812">Transmembrane</keyword>
<evidence type="ECO:0000256" key="11">
    <source>
        <dbReference type="ARBA" id="ARBA00023136"/>
    </source>
</evidence>
<keyword evidence="8" id="KW-0249">Electron transport</keyword>
<gene>
    <name evidence="15" type="ORF">B4U79_03282</name>
    <name evidence="14" type="ORF">B4U79_06643</name>
    <name evidence="13" type="ORF">B4U79_10058</name>
</gene>
<dbReference type="GO" id="GO:0005743">
    <property type="term" value="C:mitochondrial inner membrane"/>
    <property type="evidence" value="ECO:0007669"/>
    <property type="project" value="UniProtKB-SubCell"/>
</dbReference>
<evidence type="ECO:0000256" key="12">
    <source>
        <dbReference type="SAM" id="Phobius"/>
    </source>
</evidence>
<comment type="function">
    <text evidence="1">Accessory subunit of the mitochondrial membrane respiratory chain NADH dehydrogenase (Complex I), that is believed not to be involved in catalysis. Complex I functions in the transfer of electrons from NADH to the respiratory chain. The immediate electron acceptor for the enzyme is believed to be ubiquinone.</text>
</comment>
<keyword evidence="9 12" id="KW-1133">Transmembrane helix</keyword>
<dbReference type="EMBL" id="NCKU01000204">
    <property type="protein sequence ID" value="RWS16606.1"/>
    <property type="molecule type" value="Genomic_DNA"/>
</dbReference>
<dbReference type="GO" id="GO:0022900">
    <property type="term" value="P:electron transport chain"/>
    <property type="evidence" value="ECO:0007669"/>
    <property type="project" value="InterPro"/>
</dbReference>
<keyword evidence="11 12" id="KW-0472">Membrane</keyword>
<proteinExistence type="inferred from homology"/>
<name>A0A443RMW0_9ACAR</name>
<dbReference type="OrthoDB" id="521512at2759"/>
<evidence type="ECO:0000256" key="9">
    <source>
        <dbReference type="ARBA" id="ARBA00022989"/>
    </source>
</evidence>
<evidence type="ECO:0000313" key="16">
    <source>
        <dbReference type="Proteomes" id="UP000285301"/>
    </source>
</evidence>
<reference evidence="14 16" key="1">
    <citation type="journal article" date="2018" name="Gigascience">
        <title>Genomes of trombidid mites reveal novel predicted allergens and laterally-transferred genes associated with secondary metabolism.</title>
        <authorList>
            <person name="Dong X."/>
            <person name="Chaisiri K."/>
            <person name="Xia D."/>
            <person name="Armstrong S.D."/>
            <person name="Fang Y."/>
            <person name="Donnelly M.J."/>
            <person name="Kadowaki T."/>
            <person name="McGarry J.W."/>
            <person name="Darby A.C."/>
            <person name="Makepeace B.L."/>
        </authorList>
    </citation>
    <scope>NUCLEOTIDE SEQUENCE [LARGE SCALE GENOMIC DNA]</scope>
    <source>
        <strain evidence="14">UoL-WK</strain>
    </source>
</reference>
<keyword evidence="10" id="KW-0496">Mitochondrion</keyword>
<keyword evidence="7" id="KW-0999">Mitochondrion inner membrane</keyword>
<evidence type="ECO:0000256" key="2">
    <source>
        <dbReference type="ARBA" id="ARBA00004298"/>
    </source>
</evidence>
<dbReference type="Proteomes" id="UP000285301">
    <property type="component" value="Unassembled WGS sequence"/>
</dbReference>
<dbReference type="Pfam" id="PF08122">
    <property type="entry name" value="NDUF_B12"/>
    <property type="match status" value="1"/>
</dbReference>
<evidence type="ECO:0000256" key="5">
    <source>
        <dbReference type="ARBA" id="ARBA00022660"/>
    </source>
</evidence>
<evidence type="ECO:0000256" key="1">
    <source>
        <dbReference type="ARBA" id="ARBA00003195"/>
    </source>
</evidence>
<evidence type="ECO:0000256" key="10">
    <source>
        <dbReference type="ARBA" id="ARBA00023128"/>
    </source>
</evidence>
<evidence type="ECO:0000256" key="6">
    <source>
        <dbReference type="ARBA" id="ARBA00022692"/>
    </source>
</evidence>
<feature type="transmembrane region" description="Helical" evidence="12">
    <location>
        <begin position="113"/>
        <end position="131"/>
    </location>
</feature>
<accession>A0A443RMW0</accession>
<evidence type="ECO:0000313" key="13">
    <source>
        <dbReference type="EMBL" id="RWS16606.1"/>
    </source>
</evidence>
<evidence type="ECO:0000256" key="8">
    <source>
        <dbReference type="ARBA" id="ARBA00022982"/>
    </source>
</evidence>
<evidence type="ECO:0000256" key="7">
    <source>
        <dbReference type="ARBA" id="ARBA00022792"/>
    </source>
</evidence>
<comment type="similarity">
    <text evidence="3">Belongs to the complex I NDUFB3 subunit family.</text>
</comment>
<dbReference type="EMBL" id="NCKU01000077">
    <property type="protein sequence ID" value="RWS17417.1"/>
    <property type="molecule type" value="Genomic_DNA"/>
</dbReference>
<dbReference type="EMBL" id="NCKU01000203">
    <property type="protein sequence ID" value="RWS16611.1"/>
    <property type="molecule type" value="Genomic_DNA"/>
</dbReference>
<sequence length="162" mass="19621">MDYFNYQQTVIKIGDKVFKFLGIKKPFSFFYPVYPSFKWETRLPKPEDAKGHHFPFGCRIPDWRQYKVSEYTPELQKLEKRLAERGLKDPWIRNEVWKHDTRLWGSPFQRRSWMLRGTATGLVVTAIIVVIKETFFPKEHHHEDKYPIVNEHLIERKHVTHH</sequence>
<keyword evidence="5" id="KW-0679">Respiratory chain</keyword>
<keyword evidence="16" id="KW-1185">Reference proteome</keyword>
<reference evidence="14" key="2">
    <citation type="submission" date="2018-11" db="EMBL/GenBank/DDBJ databases">
        <title>Trombidioid mite genomics.</title>
        <authorList>
            <person name="Dong X."/>
        </authorList>
    </citation>
    <scope>NUCLEOTIDE SEQUENCE</scope>
    <source>
        <strain evidence="14">UoL-WK</strain>
    </source>
</reference>
<dbReference type="InterPro" id="IPR012576">
    <property type="entry name" value="NDUFB3"/>
</dbReference>
<keyword evidence="4" id="KW-0813">Transport</keyword>
<evidence type="ECO:0000313" key="15">
    <source>
        <dbReference type="EMBL" id="RWS17417.1"/>
    </source>
</evidence>
<comment type="subcellular location">
    <subcellularLocation>
        <location evidence="2">Mitochondrion inner membrane</location>
        <topology evidence="2">Single-pass membrane protein</topology>
        <orientation evidence="2">Matrix side</orientation>
    </subcellularLocation>
</comment>
<comment type="caution">
    <text evidence="14">The sequence shown here is derived from an EMBL/GenBank/DDBJ whole genome shotgun (WGS) entry which is preliminary data.</text>
</comment>
<dbReference type="STRING" id="1965070.A0A443RMW0"/>
<protein>
    <submittedName>
        <fullName evidence="14">NADH dehydrogenase [ubiquinone] 1 beta subcomplex subunit 3-like protein</fullName>
    </submittedName>
</protein>
<organism evidence="14 16">
    <name type="scientific">Dinothrombium tinctorium</name>
    <dbReference type="NCBI Taxonomy" id="1965070"/>
    <lineage>
        <taxon>Eukaryota</taxon>
        <taxon>Metazoa</taxon>
        <taxon>Ecdysozoa</taxon>
        <taxon>Arthropoda</taxon>
        <taxon>Chelicerata</taxon>
        <taxon>Arachnida</taxon>
        <taxon>Acari</taxon>
        <taxon>Acariformes</taxon>
        <taxon>Trombidiformes</taxon>
        <taxon>Prostigmata</taxon>
        <taxon>Anystina</taxon>
        <taxon>Parasitengona</taxon>
        <taxon>Trombidioidea</taxon>
        <taxon>Trombidiidae</taxon>
        <taxon>Dinothrombium</taxon>
    </lineage>
</organism>
<evidence type="ECO:0000256" key="3">
    <source>
        <dbReference type="ARBA" id="ARBA00005667"/>
    </source>
</evidence>
<evidence type="ECO:0000256" key="4">
    <source>
        <dbReference type="ARBA" id="ARBA00022448"/>
    </source>
</evidence>